<evidence type="ECO:0000313" key="2">
    <source>
        <dbReference type="Proteomes" id="UP001567538"/>
    </source>
</evidence>
<dbReference type="Proteomes" id="UP001567538">
    <property type="component" value="Unassembled WGS sequence"/>
</dbReference>
<name>A0ABD1FQW8_SALDI</name>
<evidence type="ECO:0000313" key="1">
    <source>
        <dbReference type="EMBL" id="KAL1534246.1"/>
    </source>
</evidence>
<organism evidence="1 2">
    <name type="scientific">Salvia divinorum</name>
    <name type="common">Maria pastora</name>
    <name type="synonym">Diviner's sage</name>
    <dbReference type="NCBI Taxonomy" id="28513"/>
    <lineage>
        <taxon>Eukaryota</taxon>
        <taxon>Viridiplantae</taxon>
        <taxon>Streptophyta</taxon>
        <taxon>Embryophyta</taxon>
        <taxon>Tracheophyta</taxon>
        <taxon>Spermatophyta</taxon>
        <taxon>Magnoliopsida</taxon>
        <taxon>eudicotyledons</taxon>
        <taxon>Gunneridae</taxon>
        <taxon>Pentapetalae</taxon>
        <taxon>asterids</taxon>
        <taxon>lamiids</taxon>
        <taxon>Lamiales</taxon>
        <taxon>Lamiaceae</taxon>
        <taxon>Nepetoideae</taxon>
        <taxon>Mentheae</taxon>
        <taxon>Salviinae</taxon>
        <taxon>Salvia</taxon>
        <taxon>Salvia subgen. Calosphace</taxon>
    </lineage>
</organism>
<protein>
    <submittedName>
        <fullName evidence="1">Uncharacterized protein</fullName>
    </submittedName>
</protein>
<proteinExistence type="predicted"/>
<accession>A0ABD1FQW8</accession>
<gene>
    <name evidence="1" type="ORF">AAHA92_30448</name>
</gene>
<comment type="caution">
    <text evidence="1">The sequence shown here is derived from an EMBL/GenBank/DDBJ whole genome shotgun (WGS) entry which is preliminary data.</text>
</comment>
<reference evidence="1 2" key="1">
    <citation type="submission" date="2024-06" db="EMBL/GenBank/DDBJ databases">
        <title>A chromosome level genome sequence of Diviner's sage (Salvia divinorum).</title>
        <authorList>
            <person name="Ford S.A."/>
            <person name="Ro D.-K."/>
            <person name="Ness R.W."/>
            <person name="Phillips M.A."/>
        </authorList>
    </citation>
    <scope>NUCLEOTIDE SEQUENCE [LARGE SCALE GENOMIC DNA]</scope>
    <source>
        <strain evidence="1">SAF-2024a</strain>
        <tissue evidence="1">Leaf</tissue>
    </source>
</reference>
<keyword evidence="2" id="KW-1185">Reference proteome</keyword>
<dbReference type="EMBL" id="JBEAFC010000012">
    <property type="protein sequence ID" value="KAL1534246.1"/>
    <property type="molecule type" value="Genomic_DNA"/>
</dbReference>
<sequence length="81" mass="9206">MLVHEALEVIWVRNPTKAMGVLENMTSLEGDGWREEAVLVRDADTYCTTIGGLFRCDFTVGTSFEHEDEIRRLFEGAPCNR</sequence>
<dbReference type="AlphaFoldDB" id="A0ABD1FQW8"/>